<dbReference type="SUPFAM" id="SSF53098">
    <property type="entry name" value="Ribonuclease H-like"/>
    <property type="match status" value="1"/>
</dbReference>
<dbReference type="Gene3D" id="1.10.340.70">
    <property type="match status" value="1"/>
</dbReference>
<dbReference type="EMBL" id="CP092869">
    <property type="protein sequence ID" value="UYV70022.1"/>
    <property type="molecule type" value="Genomic_DNA"/>
</dbReference>
<dbReference type="Pfam" id="PF05380">
    <property type="entry name" value="Peptidase_A17"/>
    <property type="match status" value="1"/>
</dbReference>
<dbReference type="Proteomes" id="UP001235939">
    <property type="component" value="Chromosome 07"/>
</dbReference>
<dbReference type="Gene3D" id="3.30.420.10">
    <property type="entry name" value="Ribonuclease H-like superfamily/Ribonuclease H"/>
    <property type="match status" value="1"/>
</dbReference>
<protein>
    <recommendedName>
        <fullName evidence="1">Integrase catalytic domain-containing protein</fullName>
    </recommendedName>
</protein>
<dbReference type="InterPro" id="IPR012337">
    <property type="entry name" value="RNaseH-like_sf"/>
</dbReference>
<dbReference type="InterPro" id="IPR036397">
    <property type="entry name" value="RNaseH_sf"/>
</dbReference>
<evidence type="ECO:0000313" key="3">
    <source>
        <dbReference type="Proteomes" id="UP001235939"/>
    </source>
</evidence>
<gene>
    <name evidence="2" type="ORF">LAZ67_7001494</name>
</gene>
<accession>A0ABY6KQA1</accession>
<proteinExistence type="predicted"/>
<evidence type="ECO:0000259" key="1">
    <source>
        <dbReference type="PROSITE" id="PS50994"/>
    </source>
</evidence>
<organism evidence="2 3">
    <name type="scientific">Cordylochernes scorpioides</name>
    <dbReference type="NCBI Taxonomy" id="51811"/>
    <lineage>
        <taxon>Eukaryota</taxon>
        <taxon>Metazoa</taxon>
        <taxon>Ecdysozoa</taxon>
        <taxon>Arthropoda</taxon>
        <taxon>Chelicerata</taxon>
        <taxon>Arachnida</taxon>
        <taxon>Pseudoscorpiones</taxon>
        <taxon>Cheliferoidea</taxon>
        <taxon>Chernetidae</taxon>
        <taxon>Cordylochernes</taxon>
    </lineage>
</organism>
<dbReference type="PANTHER" id="PTHR47331:SF2">
    <property type="match status" value="1"/>
</dbReference>
<feature type="domain" description="Integrase catalytic" evidence="1">
    <location>
        <begin position="310"/>
        <end position="488"/>
    </location>
</feature>
<evidence type="ECO:0000313" key="2">
    <source>
        <dbReference type="EMBL" id="UYV70022.1"/>
    </source>
</evidence>
<reference evidence="2 3" key="1">
    <citation type="submission" date="2022-01" db="EMBL/GenBank/DDBJ databases">
        <title>A chromosomal length assembly of Cordylochernes scorpioides.</title>
        <authorList>
            <person name="Zeh D."/>
            <person name="Zeh J."/>
        </authorList>
    </citation>
    <scope>NUCLEOTIDE SEQUENCE [LARGE SCALE GENOMIC DNA]</scope>
    <source>
        <strain evidence="2">IN4F17</strain>
        <tissue evidence="2">Whole Body</tissue>
    </source>
</reference>
<dbReference type="PROSITE" id="PS50994">
    <property type="entry name" value="INTEGRASE"/>
    <property type="match status" value="1"/>
</dbReference>
<name>A0ABY6KQA1_9ARAC</name>
<dbReference type="PANTHER" id="PTHR47331">
    <property type="entry name" value="PHD-TYPE DOMAIN-CONTAINING PROTEIN"/>
    <property type="match status" value="1"/>
</dbReference>
<dbReference type="InterPro" id="IPR040676">
    <property type="entry name" value="DUF5641"/>
</dbReference>
<dbReference type="Pfam" id="PF17921">
    <property type="entry name" value="Integrase_H2C2"/>
    <property type="match status" value="1"/>
</dbReference>
<dbReference type="InterPro" id="IPR001584">
    <property type="entry name" value="Integrase_cat-core"/>
</dbReference>
<dbReference type="InterPro" id="IPR008042">
    <property type="entry name" value="Retrotrans_Pao"/>
</dbReference>
<keyword evidence="3" id="KW-1185">Reference proteome</keyword>
<dbReference type="InterPro" id="IPR041588">
    <property type="entry name" value="Integrase_H2C2"/>
</dbReference>
<dbReference type="Pfam" id="PF18701">
    <property type="entry name" value="DUF5641"/>
    <property type="match status" value="1"/>
</dbReference>
<sequence length="612" mass="69970">MEMINRNITTTLFGSKARVDPLKKLTIPKLELQGCVLGTRFAILLPFELRLPKVDREVFWSDSKTVLAWIRSEAGRHKGKRQKEPTGDGFQQARILLIYRPDLKHRFHLNLRTCGTLGQNSLKDQKRSCPRKQKAKTLGIILATRILKLGDDSRFSPSTFTVSPEEYRSAVRTLVQWVQTESFPREIAELAKGRIVKKAKIARLFPCLINGNICLKGRILQANKVPAKQKTPAILPSDHHVTELLIQAEHERCAHQGSETLLNNLRGRFWIIDGRQTVLRSIRNCPRCRLSRASPVIPEMGQLPHYRLAAYQRPFTFTGLDAFEPFTVTVGRRHEKRWIIIFTCLVTRAIHLEVVHALSTDEFMMGLFRFIDTRGRPDTIYSDNGTNFVGEGNELKLAASEIDFEVMSTSGRFGPVIWEFNPPAAPHFGGAWERLIKSVKKCLRATLNEVNSNDTTLIIALKSAENIINSRPLTYVSTHPTEEDSLTLNHFLHGANDAGPSIPKLIETNNRDLKEQWKRAQQLNNEFYIEWTRDYIPKHITRNKWHHQTKLIRTGDLVFPVDELHPRNMWKRGFVSDVHFGPDGQVRVATITTKQNGKAVIYKRPVTKICPL</sequence>